<comment type="caution">
    <text evidence="2">The sequence shown here is derived from an EMBL/GenBank/DDBJ whole genome shotgun (WGS) entry which is preliminary data.</text>
</comment>
<evidence type="ECO:0000313" key="3">
    <source>
        <dbReference type="Proteomes" id="UP000564496"/>
    </source>
</evidence>
<organism evidence="2 3">
    <name type="scientific">Nocardioides panzhihuensis</name>
    <dbReference type="NCBI Taxonomy" id="860243"/>
    <lineage>
        <taxon>Bacteria</taxon>
        <taxon>Bacillati</taxon>
        <taxon>Actinomycetota</taxon>
        <taxon>Actinomycetes</taxon>
        <taxon>Propionibacteriales</taxon>
        <taxon>Nocardioidaceae</taxon>
        <taxon>Nocardioides</taxon>
    </lineage>
</organism>
<sequence>MSIDHWGTNPADLVSSALAAIETSLEELLAMDPTYWRTSQKKDFLAKVEKLQAQQAALTLRVLAVSGDIAAETGDKDASAWMRAELLVDKGTARSQIKLATSVARYELVAAGLAEGVVSQDKARVITKALDKIETDPIATDEDLVLAEKLLVEYATQFTAKELRVVGRRILVEVDPARFEAAEAKALLAEEERAQQKTALRVWDNHDGTIGFDGVLPTSIGMRFKKQVEAWAQPRKQQLVEKGSALPPWERLMGQGFARLIETIDPNALPRHGGDATVVNVVISLEELRKELGTATLGYDETNGTTITAAEARKLACNATIIPWVLGGGSEVLDVGRASRFFVPIQRKALRLQQKCCQAEGCDMPPEWCDAHHLDPWAAGGRTDLKDGVLLCPHHHRLAHNPAYVHERLPDGTVRFTRRP</sequence>
<evidence type="ECO:0000313" key="2">
    <source>
        <dbReference type="EMBL" id="NYI78468.1"/>
    </source>
</evidence>
<dbReference type="CDD" id="cd00085">
    <property type="entry name" value="HNHc"/>
    <property type="match status" value="1"/>
</dbReference>
<feature type="domain" description="HNH nuclease" evidence="1">
    <location>
        <begin position="345"/>
        <end position="397"/>
    </location>
</feature>
<dbReference type="AlphaFoldDB" id="A0A7Z0IT52"/>
<dbReference type="RefSeq" id="WP_179658787.1">
    <property type="nucleotide sequence ID" value="NZ_JACBZR010000001.1"/>
</dbReference>
<accession>A0A7Z0IT52</accession>
<dbReference type="InterPro" id="IPR003615">
    <property type="entry name" value="HNH_nuc"/>
</dbReference>
<evidence type="ECO:0000259" key="1">
    <source>
        <dbReference type="SMART" id="SM00507"/>
    </source>
</evidence>
<dbReference type="EMBL" id="JACBZR010000001">
    <property type="protein sequence ID" value="NYI78468.1"/>
    <property type="molecule type" value="Genomic_DNA"/>
</dbReference>
<name>A0A7Z0IT52_9ACTN</name>
<reference evidence="2 3" key="1">
    <citation type="submission" date="2020-07" db="EMBL/GenBank/DDBJ databases">
        <title>Sequencing the genomes of 1000 actinobacteria strains.</title>
        <authorList>
            <person name="Klenk H.-P."/>
        </authorList>
    </citation>
    <scope>NUCLEOTIDE SEQUENCE [LARGE SCALE GENOMIC DNA]</scope>
    <source>
        <strain evidence="2 3">DSM 26487</strain>
    </source>
</reference>
<dbReference type="Gene3D" id="1.10.30.50">
    <property type="match status" value="1"/>
</dbReference>
<keyword evidence="3" id="KW-1185">Reference proteome</keyword>
<protein>
    <recommendedName>
        <fullName evidence="1">HNH nuclease domain-containing protein</fullName>
    </recommendedName>
</protein>
<dbReference type="SMART" id="SM00507">
    <property type="entry name" value="HNHc"/>
    <property type="match status" value="1"/>
</dbReference>
<dbReference type="Proteomes" id="UP000564496">
    <property type="component" value="Unassembled WGS sequence"/>
</dbReference>
<gene>
    <name evidence="2" type="ORF">BJ988_003116</name>
</gene>
<dbReference type="Pfam" id="PF02720">
    <property type="entry name" value="DUF222"/>
    <property type="match status" value="1"/>
</dbReference>
<dbReference type="InterPro" id="IPR003870">
    <property type="entry name" value="DUF222"/>
</dbReference>
<proteinExistence type="predicted"/>